<protein>
    <recommendedName>
        <fullName evidence="4">Transposase</fullName>
    </recommendedName>
</protein>
<dbReference type="PANTHER" id="PTHR33144">
    <property type="entry name" value="OS10G0409366 PROTEIN-RELATED"/>
    <property type="match status" value="1"/>
</dbReference>
<dbReference type="EMBL" id="JAAIUW010000007">
    <property type="protein sequence ID" value="KAF7824032.1"/>
    <property type="molecule type" value="Genomic_DNA"/>
</dbReference>
<sequence length="568" mass="63936">MLLRKEDGSDLRAKEAIVHLVEQTGSLRNHVRCTNTFAGQTHSLRKQVSTGNIWLPPSDCPVCFLCSSLMWSTTFRRRVYVFEKEGQIVVDMPQMGENSRSGTWPKEVKQLGRRLLHIPKQNTYALDMDKSWITKSRLSPEYDKGLNQFLDFAFANTVAEGYEGYTSWVWHGESMIGDVIDTLNEPRDTILLEGGLSSQDLMQDMVHDAFGVSMARPKRLRISHDASQCSFTNAEALNSTSISPSAQGFGSNLGSGSGSRLGSAPTPTTVVEKSNKYWKVDIIDDQGVTRKGRLKVHEVWSLPAGQRVVVDFNAQGQPIGDAGGLIGGFLGLVATNVTNFPITYRNWKRVPESYKEASFNTIKAKFCLDHINHKHHVLKKLGKNWRNFKSFLFDQCYDKKKTREENIEKPPDCVPKEMWAVFVDYRLDPKNQELSHKNSENRKKLKMPHTCGSKSIARKKHEMEKNLEIENEGNVSAQISEKDSLGQVLGKEKPGRVRGLGFGPSPTQVFGVTTNRVGSIPLDCNANNVVLQEEVCRLKLELQAANQRSNDLEKEMKCATQRSEERDK</sequence>
<evidence type="ECO:0008006" key="4">
    <source>
        <dbReference type="Google" id="ProtNLM"/>
    </source>
</evidence>
<proteinExistence type="predicted"/>
<dbReference type="Proteomes" id="UP000634136">
    <property type="component" value="Unassembled WGS sequence"/>
</dbReference>
<keyword evidence="3" id="KW-1185">Reference proteome</keyword>
<name>A0A834WIH6_9FABA</name>
<evidence type="ECO:0000256" key="1">
    <source>
        <dbReference type="SAM" id="MobiDB-lite"/>
    </source>
</evidence>
<dbReference type="PANTHER" id="PTHR33144:SF45">
    <property type="entry name" value="TRANSPOSASE TNP1_EN_SPM-LIKE DOMAIN-CONTAINING PROTEIN"/>
    <property type="match status" value="1"/>
</dbReference>
<comment type="caution">
    <text evidence="2">The sequence shown here is derived from an EMBL/GenBank/DDBJ whole genome shotgun (WGS) entry which is preliminary data.</text>
</comment>
<gene>
    <name evidence="2" type="ORF">G2W53_022176</name>
</gene>
<dbReference type="AlphaFoldDB" id="A0A834WIH6"/>
<evidence type="ECO:0000313" key="3">
    <source>
        <dbReference type="Proteomes" id="UP000634136"/>
    </source>
</evidence>
<dbReference type="Pfam" id="PF03004">
    <property type="entry name" value="Transposase_24"/>
    <property type="match status" value="1"/>
</dbReference>
<accession>A0A834WIH6</accession>
<reference evidence="2" key="1">
    <citation type="submission" date="2020-09" db="EMBL/GenBank/DDBJ databases">
        <title>Genome-Enabled Discovery of Anthraquinone Biosynthesis in Senna tora.</title>
        <authorList>
            <person name="Kang S.-H."/>
            <person name="Pandey R.P."/>
            <person name="Lee C.-M."/>
            <person name="Sim J.-S."/>
            <person name="Jeong J.-T."/>
            <person name="Choi B.-S."/>
            <person name="Jung M."/>
            <person name="Ginzburg D."/>
            <person name="Zhao K."/>
            <person name="Won S.Y."/>
            <person name="Oh T.-J."/>
            <person name="Yu Y."/>
            <person name="Kim N.-H."/>
            <person name="Lee O.R."/>
            <person name="Lee T.-H."/>
            <person name="Bashyal P."/>
            <person name="Kim T.-S."/>
            <person name="Lee W.-H."/>
            <person name="Kawkins C."/>
            <person name="Kim C.-K."/>
            <person name="Kim J.S."/>
            <person name="Ahn B.O."/>
            <person name="Rhee S.Y."/>
            <person name="Sohng J.K."/>
        </authorList>
    </citation>
    <scope>NUCLEOTIDE SEQUENCE</scope>
    <source>
        <tissue evidence="2">Leaf</tissue>
    </source>
</reference>
<organism evidence="2 3">
    <name type="scientific">Senna tora</name>
    <dbReference type="NCBI Taxonomy" id="362788"/>
    <lineage>
        <taxon>Eukaryota</taxon>
        <taxon>Viridiplantae</taxon>
        <taxon>Streptophyta</taxon>
        <taxon>Embryophyta</taxon>
        <taxon>Tracheophyta</taxon>
        <taxon>Spermatophyta</taxon>
        <taxon>Magnoliopsida</taxon>
        <taxon>eudicotyledons</taxon>
        <taxon>Gunneridae</taxon>
        <taxon>Pentapetalae</taxon>
        <taxon>rosids</taxon>
        <taxon>fabids</taxon>
        <taxon>Fabales</taxon>
        <taxon>Fabaceae</taxon>
        <taxon>Caesalpinioideae</taxon>
        <taxon>Cassia clade</taxon>
        <taxon>Senna</taxon>
    </lineage>
</organism>
<dbReference type="InterPro" id="IPR004252">
    <property type="entry name" value="Probable_transposase_24"/>
</dbReference>
<evidence type="ECO:0000313" key="2">
    <source>
        <dbReference type="EMBL" id="KAF7824032.1"/>
    </source>
</evidence>
<feature type="compositionally biased region" description="Basic and acidic residues" evidence="1">
    <location>
        <begin position="550"/>
        <end position="568"/>
    </location>
</feature>
<feature type="region of interest" description="Disordered" evidence="1">
    <location>
        <begin position="549"/>
        <end position="568"/>
    </location>
</feature>
<dbReference type="OrthoDB" id="1728324at2759"/>